<sequence>MIVAMAMAAITLPASAQQEPKAQISGEVMRTLFGPDNYPPSALRAGEQGRVIVDLEIDAAGRVTECKVVEAASQNLAIQTCRLTVTGAGLFSPAKDARGKPVPSRYSLRIRWQLPGGGGSEDPTTMPVTLRLVAEPDGRVLKCEGGRPSQQPLVARSGPMCDGMARRLIDAITRQTGKPVTRRFEGRFLIDYAPNAAAHDPALWPKDLTFLSDMNVTYGVTSQGRFIDCKRDLRVWEKGMPIPSPCDGQTEMGPGATPAVAVSQVDALLRLGYRFPSEE</sequence>
<protein>
    <submittedName>
        <fullName evidence="8">TonB family protein</fullName>
    </submittedName>
</protein>
<keyword evidence="3" id="KW-1133">Transmembrane helix</keyword>
<dbReference type="PROSITE" id="PS52015">
    <property type="entry name" value="TONB_CTD"/>
    <property type="match status" value="1"/>
</dbReference>
<feature type="signal peptide" evidence="5">
    <location>
        <begin position="1"/>
        <end position="16"/>
    </location>
</feature>
<dbReference type="InterPro" id="IPR006260">
    <property type="entry name" value="TonB/TolA_C"/>
</dbReference>
<accession>A0AA40ZXL2</accession>
<dbReference type="SUPFAM" id="SSF74653">
    <property type="entry name" value="TolA/TonB C-terminal domain"/>
    <property type="match status" value="1"/>
</dbReference>
<evidence type="ECO:0000256" key="2">
    <source>
        <dbReference type="ARBA" id="ARBA00022692"/>
    </source>
</evidence>
<dbReference type="EMBL" id="JAFHKU010000122">
    <property type="protein sequence ID" value="MBN3557764.1"/>
    <property type="molecule type" value="Genomic_DNA"/>
</dbReference>
<evidence type="ECO:0000259" key="6">
    <source>
        <dbReference type="PROSITE" id="PS52015"/>
    </source>
</evidence>
<dbReference type="Proteomes" id="UP000704529">
    <property type="component" value="Unassembled WGS sequence"/>
</dbReference>
<evidence type="ECO:0000256" key="4">
    <source>
        <dbReference type="ARBA" id="ARBA00023136"/>
    </source>
</evidence>
<feature type="chain" id="PRO_5041458090" evidence="5">
    <location>
        <begin position="17"/>
        <end position="279"/>
    </location>
</feature>
<reference evidence="7 9" key="1">
    <citation type="submission" date="2020-08" db="EMBL/GenBank/DDBJ databases">
        <title>Genomic Encyclopedia of Type Strains, Phase IV (KMG-IV): sequencing the most valuable type-strain genomes for metagenomic binning, comparative biology and taxonomic classification.</title>
        <authorList>
            <person name="Goeker M."/>
        </authorList>
    </citation>
    <scope>NUCLEOTIDE SEQUENCE [LARGE SCALE GENOMIC DNA]</scope>
    <source>
        <strain evidence="7 9">DSM 14562</strain>
    </source>
</reference>
<evidence type="ECO:0000313" key="9">
    <source>
        <dbReference type="Proteomes" id="UP000584663"/>
    </source>
</evidence>
<evidence type="ECO:0000313" key="10">
    <source>
        <dbReference type="Proteomes" id="UP000704529"/>
    </source>
</evidence>
<keyword evidence="9" id="KW-1185">Reference proteome</keyword>
<comment type="caution">
    <text evidence="8">The sequence shown here is derived from an EMBL/GenBank/DDBJ whole genome shotgun (WGS) entry which is preliminary data.</text>
</comment>
<dbReference type="InterPro" id="IPR037682">
    <property type="entry name" value="TonB_C"/>
</dbReference>
<dbReference type="EMBL" id="JACHNX010000008">
    <property type="protein sequence ID" value="MBB4610159.1"/>
    <property type="molecule type" value="Genomic_DNA"/>
</dbReference>
<evidence type="ECO:0000256" key="3">
    <source>
        <dbReference type="ARBA" id="ARBA00022989"/>
    </source>
</evidence>
<proteinExistence type="predicted"/>
<gene>
    <name evidence="7" type="ORF">GGQ89_002386</name>
    <name evidence="8" type="ORF">JYA60_05945</name>
</gene>
<dbReference type="AlphaFoldDB" id="A0AA40ZXL2"/>
<keyword evidence="2" id="KW-0812">Transmembrane</keyword>
<dbReference type="NCBIfam" id="TIGR01352">
    <property type="entry name" value="tonB_Cterm"/>
    <property type="match status" value="1"/>
</dbReference>
<evidence type="ECO:0000256" key="1">
    <source>
        <dbReference type="ARBA" id="ARBA00004167"/>
    </source>
</evidence>
<dbReference type="RefSeq" id="WP_184105928.1">
    <property type="nucleotide sequence ID" value="NZ_JACHNX010000008.1"/>
</dbReference>
<comment type="subcellular location">
    <subcellularLocation>
        <location evidence="1">Membrane</location>
        <topology evidence="1">Single-pass membrane protein</topology>
    </subcellularLocation>
</comment>
<keyword evidence="4" id="KW-0472">Membrane</keyword>
<dbReference type="Proteomes" id="UP000584663">
    <property type="component" value="Unassembled WGS sequence"/>
</dbReference>
<dbReference type="Gene3D" id="3.30.1150.10">
    <property type="match status" value="1"/>
</dbReference>
<evidence type="ECO:0000313" key="7">
    <source>
        <dbReference type="EMBL" id="MBB4610159.1"/>
    </source>
</evidence>
<keyword evidence="5" id="KW-0732">Signal</keyword>
<dbReference type="GO" id="GO:0055085">
    <property type="term" value="P:transmembrane transport"/>
    <property type="evidence" value="ECO:0007669"/>
    <property type="project" value="InterPro"/>
</dbReference>
<evidence type="ECO:0000313" key="8">
    <source>
        <dbReference type="EMBL" id="MBN3557764.1"/>
    </source>
</evidence>
<dbReference type="Pfam" id="PF03544">
    <property type="entry name" value="TonB_C"/>
    <property type="match status" value="1"/>
</dbReference>
<name>A0AA40ZXL2_9SPHN</name>
<dbReference type="GO" id="GO:0016020">
    <property type="term" value="C:membrane"/>
    <property type="evidence" value="ECO:0007669"/>
    <property type="project" value="UniProtKB-SubCell"/>
</dbReference>
<reference evidence="8" key="2">
    <citation type="submission" date="2021-01" db="EMBL/GenBank/DDBJ databases">
        <title>Genome Sequencing of Type Strains.</title>
        <authorList>
            <person name="Lemaire J.F."/>
            <person name="Inderbitzin P."/>
            <person name="Collins S.B."/>
            <person name="Wespe N."/>
            <person name="Knight-Connoni V."/>
        </authorList>
    </citation>
    <scope>NUCLEOTIDE SEQUENCE</scope>
    <source>
        <strain evidence="8">DSM 14562</strain>
    </source>
</reference>
<feature type="domain" description="TonB C-terminal" evidence="6">
    <location>
        <begin position="23"/>
        <end position="121"/>
    </location>
</feature>
<organism evidence="8 10">
    <name type="scientific">Sphingomonas yabuuchiae</name>
    <dbReference type="NCBI Taxonomy" id="172044"/>
    <lineage>
        <taxon>Bacteria</taxon>
        <taxon>Pseudomonadati</taxon>
        <taxon>Pseudomonadota</taxon>
        <taxon>Alphaproteobacteria</taxon>
        <taxon>Sphingomonadales</taxon>
        <taxon>Sphingomonadaceae</taxon>
        <taxon>Sphingomonas</taxon>
    </lineage>
</organism>
<evidence type="ECO:0000256" key="5">
    <source>
        <dbReference type="SAM" id="SignalP"/>
    </source>
</evidence>